<keyword evidence="1" id="KW-1133">Transmembrane helix</keyword>
<evidence type="ECO:0000256" key="1">
    <source>
        <dbReference type="SAM" id="Phobius"/>
    </source>
</evidence>
<name>A0A0F9FQG1_9ZZZZ</name>
<proteinExistence type="predicted"/>
<organism evidence="2">
    <name type="scientific">marine sediment metagenome</name>
    <dbReference type="NCBI Taxonomy" id="412755"/>
    <lineage>
        <taxon>unclassified sequences</taxon>
        <taxon>metagenomes</taxon>
        <taxon>ecological metagenomes</taxon>
    </lineage>
</organism>
<dbReference type="AlphaFoldDB" id="A0A0F9FQG1"/>
<protein>
    <submittedName>
        <fullName evidence="2">Uncharacterized protein</fullName>
    </submittedName>
</protein>
<keyword evidence="1" id="KW-0472">Membrane</keyword>
<dbReference type="EMBL" id="LAZR01029445">
    <property type="protein sequence ID" value="KKL59560.1"/>
    <property type="molecule type" value="Genomic_DNA"/>
</dbReference>
<accession>A0A0F9FQG1</accession>
<sequence>MFSFLKNLLAGIGFIVILVVGMGMIVGIGYEWIAALLVLLLVAIYLARKP</sequence>
<comment type="caution">
    <text evidence="2">The sequence shown here is derived from an EMBL/GenBank/DDBJ whole genome shotgun (WGS) entry which is preliminary data.</text>
</comment>
<feature type="transmembrane region" description="Helical" evidence="1">
    <location>
        <begin position="7"/>
        <end position="26"/>
    </location>
</feature>
<reference evidence="2" key="1">
    <citation type="journal article" date="2015" name="Nature">
        <title>Complex archaea that bridge the gap between prokaryotes and eukaryotes.</title>
        <authorList>
            <person name="Spang A."/>
            <person name="Saw J.H."/>
            <person name="Jorgensen S.L."/>
            <person name="Zaremba-Niedzwiedzka K."/>
            <person name="Martijn J."/>
            <person name="Lind A.E."/>
            <person name="van Eijk R."/>
            <person name="Schleper C."/>
            <person name="Guy L."/>
            <person name="Ettema T.J."/>
        </authorList>
    </citation>
    <scope>NUCLEOTIDE SEQUENCE</scope>
</reference>
<keyword evidence="1" id="KW-0812">Transmembrane</keyword>
<evidence type="ECO:0000313" key="2">
    <source>
        <dbReference type="EMBL" id="KKL59560.1"/>
    </source>
</evidence>
<gene>
    <name evidence="2" type="ORF">LCGC14_2214100</name>
</gene>
<feature type="transmembrane region" description="Helical" evidence="1">
    <location>
        <begin position="32"/>
        <end position="48"/>
    </location>
</feature>